<sequence length="50" mass="5443">MGLIDWLIENHDLAAVAFDQEGDEVEAEAGESVTMGNHNPELIAAQESFQ</sequence>
<name>A0A4R3N288_9GAMM</name>
<proteinExistence type="predicted"/>
<accession>A0A4R3N288</accession>
<dbReference type="EMBL" id="SMAO01000002">
    <property type="protein sequence ID" value="TCT22995.1"/>
    <property type="molecule type" value="Genomic_DNA"/>
</dbReference>
<dbReference type="Proteomes" id="UP000295717">
    <property type="component" value="Unassembled WGS sequence"/>
</dbReference>
<organism evidence="2 3">
    <name type="scientific">Thiobaca trueperi</name>
    <dbReference type="NCBI Taxonomy" id="127458"/>
    <lineage>
        <taxon>Bacteria</taxon>
        <taxon>Pseudomonadati</taxon>
        <taxon>Pseudomonadota</taxon>
        <taxon>Gammaproteobacteria</taxon>
        <taxon>Chromatiales</taxon>
        <taxon>Chromatiaceae</taxon>
        <taxon>Thiobaca</taxon>
    </lineage>
</organism>
<protein>
    <submittedName>
        <fullName evidence="2">Uncharacterized protein</fullName>
    </submittedName>
</protein>
<keyword evidence="3" id="KW-1185">Reference proteome</keyword>
<gene>
    <name evidence="2" type="ORF">EDC35_102330</name>
</gene>
<evidence type="ECO:0000313" key="3">
    <source>
        <dbReference type="Proteomes" id="UP000295717"/>
    </source>
</evidence>
<comment type="caution">
    <text evidence="2">The sequence shown here is derived from an EMBL/GenBank/DDBJ whole genome shotgun (WGS) entry which is preliminary data.</text>
</comment>
<feature type="region of interest" description="Disordered" evidence="1">
    <location>
        <begin position="31"/>
        <end position="50"/>
    </location>
</feature>
<evidence type="ECO:0000313" key="2">
    <source>
        <dbReference type="EMBL" id="TCT22995.1"/>
    </source>
</evidence>
<reference evidence="2 3" key="1">
    <citation type="submission" date="2019-03" db="EMBL/GenBank/DDBJ databases">
        <title>Genomic Encyclopedia of Type Strains, Phase IV (KMG-IV): sequencing the most valuable type-strain genomes for metagenomic binning, comparative biology and taxonomic classification.</title>
        <authorList>
            <person name="Goeker M."/>
        </authorList>
    </citation>
    <scope>NUCLEOTIDE SEQUENCE [LARGE SCALE GENOMIC DNA]</scope>
    <source>
        <strain evidence="2 3">DSM 13587</strain>
    </source>
</reference>
<evidence type="ECO:0000256" key="1">
    <source>
        <dbReference type="SAM" id="MobiDB-lite"/>
    </source>
</evidence>
<dbReference type="AlphaFoldDB" id="A0A4R3N288"/>